<evidence type="ECO:0000256" key="13">
    <source>
        <dbReference type="SAM" id="MobiDB-lite"/>
    </source>
</evidence>
<evidence type="ECO:0000256" key="3">
    <source>
        <dbReference type="ARBA" id="ARBA00021495"/>
    </source>
</evidence>
<dbReference type="SUPFAM" id="SSF55874">
    <property type="entry name" value="ATPase domain of HSP90 chaperone/DNA topoisomerase II/histidine kinase"/>
    <property type="match status" value="1"/>
</dbReference>
<evidence type="ECO:0000256" key="6">
    <source>
        <dbReference type="ARBA" id="ARBA00022679"/>
    </source>
</evidence>
<dbReference type="Gene3D" id="1.20.120.160">
    <property type="entry name" value="HPT domain"/>
    <property type="match status" value="1"/>
</dbReference>
<feature type="compositionally biased region" description="Low complexity" evidence="13">
    <location>
        <begin position="508"/>
        <end position="521"/>
    </location>
</feature>
<dbReference type="PATRIC" id="fig|797303.5.peg.2503"/>
<dbReference type="Pfam" id="PF02895">
    <property type="entry name" value="H-kinase_dim"/>
    <property type="match status" value="1"/>
</dbReference>
<dbReference type="SMART" id="SM00073">
    <property type="entry name" value="HPT"/>
    <property type="match status" value="1"/>
</dbReference>
<accession>L0JPE0</accession>
<dbReference type="SUPFAM" id="SSF50341">
    <property type="entry name" value="CheW-like"/>
    <property type="match status" value="1"/>
</dbReference>
<evidence type="ECO:0000256" key="9">
    <source>
        <dbReference type="ARBA" id="ARBA00022840"/>
    </source>
</evidence>
<dbReference type="AlphaFoldDB" id="L0JPE0"/>
<keyword evidence="5 11" id="KW-0597">Phosphoprotein</keyword>
<sequence length="1182" mass="125520">MTEYLTDFVQESEERITELNNALLTLERDPDDEEAMEEIFRIAHTLKGNCGAMGLESASDLAHAIEDLLDAVRGGDIEVTPELMDVVFDAVDELETMIDEVAADGEIDTDPSATIDAVREYLERDTARPGLASPTPEEIDEICSRFAPPTDDDRDVYLARLDIAEREGVNNGKLVVDALIDAFELMGTAPSRDRIEADEYDRGFDAVFATAVGEAAIASGLEPVEEVDDFEIVDVDDRFEAAPADDPGDVAAEDITSADAQDLEVDELLDEFNEFDNLDEMVEDVEDEELDAFEDMGEAGSFDDLLDEEDVEELEAEPGQPPAEHREPDAASGGANADAAAGGSAADDGDDGDDEVDDASAVFDELKDEVEMVGFDELQDELEELEFDEFDEDEEVDMDELLGEEADDDAFLEGEEPTESAVDDMLVDAETEPAADELAAGESEVGGSADAEETADTDVVAAPASDDRESGTESDEPATDAPETEPADGIEADTTAEPADEPEATSDTAGSPASAEATAESADTEAETALEKSTEPDGTAAPDADDADDTEPGAAETDRPADDPIVVDDAPADEAGVSDADTEPAIDDATDESVAVDADDGAPTDLETETDDGTDLEEADTATAGADTVDDVETDDGAETPAADSSVADADIEAGTADDSFGTDDGFEPSAGFDDGLETADEDPFGDEPIDDAADSFGADDEFEVSADSVDLEDGDDGFGGFDDDIDDGLDDDAFDDTDAFDVDTDFGSSTDESESGSESSFGDDADDDESDDVVRTVEEPEFEIPDIEIPDTDVEQDADDEADEIQSVRVDVEQVDSLLNLVEGLVTSRVRLRHAAEANDDNDALETELDALSDLTTDLQETVMDIRLVPLRTVTNRLPRVVRDIAREQDKEVAFEMTGEDVELDRSILDRIGDPLIHLVRNAVDHGVEPPAEREAADKPTEGSVEVHADRESDRVTITVEDDGSGLDPDRLRDEAVEAGVLEPEVAAELPDEDAYDLIFHPGLSTADEVTDVSGRGVGMDVVKRTVEDLEGMVSIDSEAGEGTTVTMELPVTVAIDEILFVESGGEEFGVPTKAVRDIEPASAIETTDGESILPGEDGDYPVVSLADILETPAAGANGNGMVVRIRDDVREVALHCDRVSGQQEVVVKPFEGFMSGVPGISGATVRGRGEVVNILDVTTL</sequence>
<feature type="domain" description="CheW-like" evidence="15">
    <location>
        <begin position="1057"/>
        <end position="1182"/>
    </location>
</feature>
<dbReference type="InterPro" id="IPR004358">
    <property type="entry name" value="Sig_transdc_His_kin-like_C"/>
</dbReference>
<evidence type="ECO:0000256" key="7">
    <source>
        <dbReference type="ARBA" id="ARBA00022741"/>
    </source>
</evidence>
<dbReference type="InterPro" id="IPR002545">
    <property type="entry name" value="CheW-lke_dom"/>
</dbReference>
<dbReference type="EMBL" id="AOIE01000076">
    <property type="protein sequence ID" value="ELY73607.1"/>
    <property type="molecule type" value="Genomic_DNA"/>
</dbReference>
<dbReference type="Proteomes" id="UP000010843">
    <property type="component" value="Chromosome"/>
</dbReference>
<dbReference type="InterPro" id="IPR037006">
    <property type="entry name" value="CheA-like_homodim_sf"/>
</dbReference>
<evidence type="ECO:0000256" key="2">
    <source>
        <dbReference type="ARBA" id="ARBA00012438"/>
    </source>
</evidence>
<evidence type="ECO:0000313" key="20">
    <source>
        <dbReference type="Proteomes" id="UP000011593"/>
    </source>
</evidence>
<dbReference type="STRING" id="797303.Natpe_2661"/>
<evidence type="ECO:0000256" key="5">
    <source>
        <dbReference type="ARBA" id="ARBA00022553"/>
    </source>
</evidence>
<feature type="coiled-coil region" evidence="12">
    <location>
        <begin position="836"/>
        <end position="863"/>
    </location>
</feature>
<dbReference type="HOGENOM" id="CLU_262606_0_0_2"/>
<dbReference type="Gene3D" id="1.10.287.560">
    <property type="entry name" value="Histidine kinase CheA-like, homodimeric domain"/>
    <property type="match status" value="1"/>
</dbReference>
<dbReference type="Proteomes" id="UP000011593">
    <property type="component" value="Unassembled WGS sequence"/>
</dbReference>
<dbReference type="PROSITE" id="PS50851">
    <property type="entry name" value="CHEW"/>
    <property type="match status" value="1"/>
</dbReference>
<reference evidence="19" key="2">
    <citation type="submission" date="2012-02" db="EMBL/GenBank/DDBJ databases">
        <title>Complete sequence of chromosome of Natrinema pellirubrum DSM 15624.</title>
        <authorList>
            <person name="Lucas S."/>
            <person name="Han J."/>
            <person name="Lapidus A."/>
            <person name="Cheng J.-F."/>
            <person name="Goodwin L."/>
            <person name="Pitluck S."/>
            <person name="Peters L."/>
            <person name="Teshima H."/>
            <person name="Detter J.C."/>
            <person name="Han C."/>
            <person name="Tapia R."/>
            <person name="Land M."/>
            <person name="Hauser L."/>
            <person name="Kyrpides N."/>
            <person name="Ivanova N."/>
            <person name="Pagani I."/>
            <person name="Sproer C."/>
            <person name="Anderson I."/>
            <person name="Woyke T."/>
        </authorList>
    </citation>
    <scope>NUCLEOTIDE SEQUENCE [LARGE SCALE GENOMIC DNA]</scope>
    <source>
        <strain evidence="19">DSM 15624 / JCM 10476 / NCIMB 786</strain>
    </source>
</reference>
<evidence type="ECO:0000256" key="8">
    <source>
        <dbReference type="ARBA" id="ARBA00022777"/>
    </source>
</evidence>
<reference evidence="17" key="1">
    <citation type="submission" date="2012-02" db="EMBL/GenBank/DDBJ databases">
        <title>Complete sequence of chromosome of Natrinema pellirubrum DSM 15624.</title>
        <authorList>
            <consortium name="US DOE Joint Genome Institute"/>
            <person name="Lucas S."/>
            <person name="Han J."/>
            <person name="Lapidus A."/>
            <person name="Cheng J.-F."/>
            <person name="Goodwin L."/>
            <person name="Pitluck S."/>
            <person name="Peters L."/>
            <person name="Teshima H."/>
            <person name="Detter J.C."/>
            <person name="Han C."/>
            <person name="Tapia R."/>
            <person name="Land M."/>
            <person name="Hauser L."/>
            <person name="Kyrpides N."/>
            <person name="Ivanova N."/>
            <person name="Pagani I."/>
            <person name="Sproer C."/>
            <person name="Anderson I."/>
            <person name="Woyke T."/>
        </authorList>
    </citation>
    <scope>NUCLEOTIDE SEQUENCE</scope>
    <source>
        <strain evidence="17">DSM 15624</strain>
    </source>
</reference>
<feature type="compositionally biased region" description="Acidic residues" evidence="13">
    <location>
        <begin position="752"/>
        <end position="772"/>
    </location>
</feature>
<dbReference type="eggNOG" id="arCOG04403">
    <property type="taxonomic scope" value="Archaea"/>
</dbReference>
<dbReference type="PROSITE" id="PS50894">
    <property type="entry name" value="HPT"/>
    <property type="match status" value="1"/>
</dbReference>
<dbReference type="GO" id="GO:0005737">
    <property type="term" value="C:cytoplasm"/>
    <property type="evidence" value="ECO:0007669"/>
    <property type="project" value="InterPro"/>
</dbReference>
<dbReference type="GO" id="GO:0000155">
    <property type="term" value="F:phosphorelay sensor kinase activity"/>
    <property type="evidence" value="ECO:0007669"/>
    <property type="project" value="InterPro"/>
</dbReference>
<feature type="compositionally biased region" description="Acidic residues" evidence="13">
    <location>
        <begin position="377"/>
        <end position="435"/>
    </location>
</feature>
<feature type="modified residue" description="Phosphohistidine" evidence="11">
    <location>
        <position position="44"/>
    </location>
</feature>
<feature type="compositionally biased region" description="Acidic residues" evidence="13">
    <location>
        <begin position="472"/>
        <end position="491"/>
    </location>
</feature>
<dbReference type="InterPro" id="IPR008207">
    <property type="entry name" value="Sig_transdc_His_kin_Hpt_dom"/>
</dbReference>
<dbReference type="PRINTS" id="PR00344">
    <property type="entry name" value="BCTRLSENSOR"/>
</dbReference>
<dbReference type="Pfam" id="PF01627">
    <property type="entry name" value="Hpt"/>
    <property type="match status" value="1"/>
</dbReference>
<dbReference type="GO" id="GO:0006935">
    <property type="term" value="P:chemotaxis"/>
    <property type="evidence" value="ECO:0007669"/>
    <property type="project" value="UniProtKB-KW"/>
</dbReference>
<dbReference type="InterPro" id="IPR036061">
    <property type="entry name" value="CheW-like_dom_sf"/>
</dbReference>
<comment type="catalytic activity">
    <reaction evidence="1">
        <text>ATP + protein L-histidine = ADP + protein N-phospho-L-histidine.</text>
        <dbReference type="EC" id="2.7.13.3"/>
    </reaction>
</comment>
<keyword evidence="12" id="KW-0175">Coiled coil</keyword>
<dbReference type="CDD" id="cd00088">
    <property type="entry name" value="HPT"/>
    <property type="match status" value="1"/>
</dbReference>
<dbReference type="InterPro" id="IPR036641">
    <property type="entry name" value="HPT_dom_sf"/>
</dbReference>
<feature type="compositionally biased region" description="Acidic residues" evidence="13">
    <location>
        <begin position="675"/>
        <end position="745"/>
    </location>
</feature>
<evidence type="ECO:0000256" key="12">
    <source>
        <dbReference type="SAM" id="Coils"/>
    </source>
</evidence>
<dbReference type="PANTHER" id="PTHR43395">
    <property type="entry name" value="SENSOR HISTIDINE KINASE CHEA"/>
    <property type="match status" value="1"/>
</dbReference>
<dbReference type="InterPro" id="IPR051315">
    <property type="entry name" value="Bact_Chemotaxis_CheA"/>
</dbReference>
<organism evidence="17 19">
    <name type="scientific">Natrinema pellirubrum (strain DSM 15624 / CIP 106293 / JCM 10476 / NCIMB 786 / 157)</name>
    <dbReference type="NCBI Taxonomy" id="797303"/>
    <lineage>
        <taxon>Archaea</taxon>
        <taxon>Methanobacteriati</taxon>
        <taxon>Methanobacteriota</taxon>
        <taxon>Stenosarchaea group</taxon>
        <taxon>Halobacteria</taxon>
        <taxon>Halobacteriales</taxon>
        <taxon>Natrialbaceae</taxon>
        <taxon>Natrinema</taxon>
    </lineage>
</organism>
<dbReference type="OrthoDB" id="293137at2157"/>
<keyword evidence="8 17" id="KW-0418">Kinase</keyword>
<dbReference type="PANTHER" id="PTHR43395:SF10">
    <property type="entry name" value="CHEMOTAXIS PROTEIN CHEA"/>
    <property type="match status" value="1"/>
</dbReference>
<proteinExistence type="predicted"/>
<dbReference type="FunFam" id="3.30.565.10:FF:000016">
    <property type="entry name" value="Chemotaxis protein CheA, putative"/>
    <property type="match status" value="1"/>
</dbReference>
<dbReference type="SUPFAM" id="SSF47384">
    <property type="entry name" value="Homodimeric domain of signal transducing histidine kinase"/>
    <property type="match status" value="1"/>
</dbReference>
<keyword evidence="6" id="KW-0808">Transferase</keyword>
<dbReference type="Pfam" id="PF02518">
    <property type="entry name" value="HATPase_c"/>
    <property type="match status" value="1"/>
</dbReference>
<dbReference type="EC" id="2.7.13.3" evidence="2"/>
<dbReference type="InterPro" id="IPR036097">
    <property type="entry name" value="HisK_dim/P_sf"/>
</dbReference>
<feature type="compositionally biased region" description="Acidic residues" evidence="13">
    <location>
        <begin position="597"/>
        <end position="620"/>
    </location>
</feature>
<evidence type="ECO:0000313" key="17">
    <source>
        <dbReference type="EMBL" id="AGB32467.1"/>
    </source>
</evidence>
<keyword evidence="20" id="KW-1185">Reference proteome</keyword>
<evidence type="ECO:0000256" key="1">
    <source>
        <dbReference type="ARBA" id="ARBA00000085"/>
    </source>
</evidence>
<feature type="domain" description="HPt" evidence="16">
    <location>
        <begin position="1"/>
        <end position="101"/>
    </location>
</feature>
<dbReference type="SMART" id="SM00260">
    <property type="entry name" value="CheW"/>
    <property type="match status" value="1"/>
</dbReference>
<dbReference type="InterPro" id="IPR005467">
    <property type="entry name" value="His_kinase_dom"/>
</dbReference>
<reference evidence="18 20" key="3">
    <citation type="journal article" date="2014" name="PLoS Genet.">
        <title>Phylogenetically driven sequencing of extremely halophilic archaea reveals strategies for static and dynamic osmo-response.</title>
        <authorList>
            <person name="Becker E.A."/>
            <person name="Seitzer P.M."/>
            <person name="Tritt A."/>
            <person name="Larsen D."/>
            <person name="Krusor M."/>
            <person name="Yao A.I."/>
            <person name="Wu D."/>
            <person name="Madern D."/>
            <person name="Eisen J.A."/>
            <person name="Darling A.E."/>
            <person name="Facciotti M.T."/>
        </authorList>
    </citation>
    <scope>NUCLEOTIDE SEQUENCE [LARGE SCALE GENOMIC DNA]</scope>
    <source>
        <strain evidence="18 20">DSM 15624</strain>
    </source>
</reference>
<keyword evidence="7" id="KW-0547">Nucleotide-binding</keyword>
<evidence type="ECO:0000313" key="18">
    <source>
        <dbReference type="EMBL" id="ELY73607.1"/>
    </source>
</evidence>
<feature type="region of interest" description="Disordered" evidence="13">
    <location>
        <begin position="928"/>
        <end position="950"/>
    </location>
</feature>
<dbReference type="Pfam" id="PF07194">
    <property type="entry name" value="P2"/>
    <property type="match status" value="1"/>
</dbReference>
<dbReference type="EMBL" id="CP003372">
    <property type="protein sequence ID" value="AGB32467.1"/>
    <property type="molecule type" value="Genomic_DNA"/>
</dbReference>
<keyword evidence="10" id="KW-0902">Two-component regulatory system</keyword>
<dbReference type="InterPro" id="IPR010808">
    <property type="entry name" value="CheA_P2-bd"/>
</dbReference>
<keyword evidence="4" id="KW-0145">Chemotaxis</keyword>
<protein>
    <recommendedName>
        <fullName evidence="3">Chemotaxis protein CheA</fullName>
        <ecNumber evidence="2">2.7.13.3</ecNumber>
    </recommendedName>
</protein>
<evidence type="ECO:0000256" key="11">
    <source>
        <dbReference type="PROSITE-ProRule" id="PRU00110"/>
    </source>
</evidence>
<feature type="compositionally biased region" description="Acidic residues" evidence="13">
    <location>
        <begin position="628"/>
        <end position="638"/>
    </location>
</feature>
<dbReference type="InterPro" id="IPR003594">
    <property type="entry name" value="HATPase_dom"/>
</dbReference>
<dbReference type="Gene3D" id="3.30.565.10">
    <property type="entry name" value="Histidine kinase-like ATPase, C-terminal domain"/>
    <property type="match status" value="1"/>
</dbReference>
<keyword evidence="9 18" id="KW-0067">ATP-binding</keyword>
<evidence type="ECO:0000259" key="14">
    <source>
        <dbReference type="PROSITE" id="PS50109"/>
    </source>
</evidence>
<dbReference type="PROSITE" id="PS50109">
    <property type="entry name" value="HIS_KIN"/>
    <property type="match status" value="1"/>
</dbReference>
<name>L0JPE0_NATP1</name>
<evidence type="ECO:0000256" key="4">
    <source>
        <dbReference type="ARBA" id="ARBA00022500"/>
    </source>
</evidence>
<dbReference type="KEGG" id="npe:Natpe_2661"/>
<feature type="compositionally biased region" description="Low complexity" evidence="13">
    <location>
        <begin position="330"/>
        <end position="346"/>
    </location>
</feature>
<evidence type="ECO:0000259" key="16">
    <source>
        <dbReference type="PROSITE" id="PS50894"/>
    </source>
</evidence>
<dbReference type="eggNOG" id="arCOG03730">
    <property type="taxonomic scope" value="Archaea"/>
</dbReference>
<dbReference type="CDD" id="cd16916">
    <property type="entry name" value="HATPase_CheA-like"/>
    <property type="match status" value="1"/>
</dbReference>
<dbReference type="Gene3D" id="2.30.30.40">
    <property type="entry name" value="SH3 Domains"/>
    <property type="match status" value="1"/>
</dbReference>
<dbReference type="SMART" id="SM01231">
    <property type="entry name" value="H-kinase_dim"/>
    <property type="match status" value="1"/>
</dbReference>
<dbReference type="InterPro" id="IPR036890">
    <property type="entry name" value="HATPase_C_sf"/>
</dbReference>
<dbReference type="GO" id="GO:0005524">
    <property type="term" value="F:ATP binding"/>
    <property type="evidence" value="ECO:0007669"/>
    <property type="project" value="UniProtKB-KW"/>
</dbReference>
<feature type="region of interest" description="Disordered" evidence="13">
    <location>
        <begin position="310"/>
        <end position="782"/>
    </location>
</feature>
<evidence type="ECO:0000256" key="10">
    <source>
        <dbReference type="ARBA" id="ARBA00023012"/>
    </source>
</evidence>
<dbReference type="SMART" id="SM00387">
    <property type="entry name" value="HATPase_c"/>
    <property type="match status" value="1"/>
</dbReference>
<dbReference type="SUPFAM" id="SSF47226">
    <property type="entry name" value="Histidine-containing phosphotransfer domain, HPT domain"/>
    <property type="match status" value="1"/>
</dbReference>
<evidence type="ECO:0000313" key="19">
    <source>
        <dbReference type="Proteomes" id="UP000010843"/>
    </source>
</evidence>
<feature type="domain" description="Histidine kinase" evidence="14">
    <location>
        <begin position="846"/>
        <end position="1055"/>
    </location>
</feature>
<feature type="compositionally biased region" description="Acidic residues" evidence="13">
    <location>
        <begin position="580"/>
        <end position="591"/>
    </location>
</feature>
<dbReference type="InterPro" id="IPR004105">
    <property type="entry name" value="CheA-like_dim"/>
</dbReference>
<dbReference type="GeneID" id="14335824"/>
<gene>
    <name evidence="17" type="ordered locus">Natpe_2661</name>
    <name evidence="18" type="ORF">C488_12423</name>
</gene>
<feature type="compositionally biased region" description="Acidic residues" evidence="13">
    <location>
        <begin position="347"/>
        <end position="358"/>
    </location>
</feature>
<dbReference type="RefSeq" id="WP_006181853.1">
    <property type="nucleotide sequence ID" value="NC_019962.1"/>
</dbReference>
<evidence type="ECO:0000259" key="15">
    <source>
        <dbReference type="PROSITE" id="PS50851"/>
    </source>
</evidence>
<dbReference type="Pfam" id="PF01584">
    <property type="entry name" value="CheW"/>
    <property type="match status" value="1"/>
</dbReference>